<protein>
    <submittedName>
        <fullName evidence="1">Uncharacterized protein</fullName>
    </submittedName>
</protein>
<evidence type="ECO:0000313" key="1">
    <source>
        <dbReference type="EMBL" id="ADH60567.1"/>
    </source>
</evidence>
<gene>
    <name evidence="1" type="ordered locus">Tmath_0829</name>
</gene>
<accession>A0ABN3Z1D0</accession>
<name>A0ABN3Z1D0_THEM3</name>
<organism evidence="1 2">
    <name type="scientific">Thermoanaerobacter mathranii subsp. mathranii (strain DSM 11426 / CCUG 53645 / CIP 108742 / A3)</name>
    <dbReference type="NCBI Taxonomy" id="583358"/>
    <lineage>
        <taxon>Bacteria</taxon>
        <taxon>Bacillati</taxon>
        <taxon>Bacillota</taxon>
        <taxon>Clostridia</taxon>
        <taxon>Thermoanaerobacterales</taxon>
        <taxon>Thermoanaerobacteraceae</taxon>
        <taxon>Thermoanaerobacter</taxon>
    </lineage>
</organism>
<evidence type="ECO:0000313" key="2">
    <source>
        <dbReference type="Proteomes" id="UP000002064"/>
    </source>
</evidence>
<keyword evidence="2" id="KW-1185">Reference proteome</keyword>
<dbReference type="EMBL" id="CP002032">
    <property type="protein sequence ID" value="ADH60567.1"/>
    <property type="molecule type" value="Genomic_DNA"/>
</dbReference>
<reference evidence="1 2" key="1">
    <citation type="submission" date="2010-05" db="EMBL/GenBank/DDBJ databases">
        <title>Complete sequence of Thermoanaerobacter mathranii subsp. mathranii mathranii str. A3.</title>
        <authorList>
            <consortium name="US DOE Joint Genome Institute"/>
            <person name="Lucas S."/>
            <person name="Copeland A."/>
            <person name="Lapidus A."/>
            <person name="Cheng J.-F."/>
            <person name="Bruce D."/>
            <person name="Goodwin L."/>
            <person name="Pitluck S."/>
            <person name="Held B."/>
            <person name="Detter J.C."/>
            <person name="Han C."/>
            <person name="Tapia R."/>
            <person name="Land M."/>
            <person name="Hauser L."/>
            <person name="Kyrpides N."/>
            <person name="Mikhailova N."/>
            <person name="Zhou J."/>
            <person name="Hemme C."/>
            <person name="Woyke T."/>
        </authorList>
    </citation>
    <scope>NUCLEOTIDE SEQUENCE [LARGE SCALE GENOMIC DNA]</scope>
    <source>
        <strain evidence="1 2">A3</strain>
    </source>
</reference>
<proteinExistence type="predicted"/>
<dbReference type="Proteomes" id="UP000002064">
    <property type="component" value="Chromosome"/>
</dbReference>
<sequence>MGCCRKKGEKVIENATRVAATQLIAALWSIGKVLKKEME</sequence>